<dbReference type="SUPFAM" id="SSF47413">
    <property type="entry name" value="lambda repressor-like DNA-binding domains"/>
    <property type="match status" value="1"/>
</dbReference>
<protein>
    <submittedName>
        <fullName evidence="2">Helix-turn-helix transcriptional regulator</fullName>
    </submittedName>
</protein>
<evidence type="ECO:0000259" key="1">
    <source>
        <dbReference type="PROSITE" id="PS50943"/>
    </source>
</evidence>
<proteinExistence type="predicted"/>
<comment type="caution">
    <text evidence="2">The sequence shown here is derived from an EMBL/GenBank/DDBJ whole genome shotgun (WGS) entry which is preliminary data.</text>
</comment>
<name>A0AAW6BQ17_9GAMM</name>
<evidence type="ECO:0000313" key="3">
    <source>
        <dbReference type="Proteomes" id="UP001212996"/>
    </source>
</evidence>
<gene>
    <name evidence="2" type="ORF">PH362_19060</name>
</gene>
<dbReference type="InterPro" id="IPR001387">
    <property type="entry name" value="Cro/C1-type_HTH"/>
</dbReference>
<dbReference type="AlphaFoldDB" id="A0AAW6BQ17"/>
<dbReference type="EMBL" id="JAQMFO010000033">
    <property type="protein sequence ID" value="MDB6373965.1"/>
    <property type="molecule type" value="Genomic_DNA"/>
</dbReference>
<dbReference type="InterPro" id="IPR010982">
    <property type="entry name" value="Lambda_DNA-bd_dom_sf"/>
</dbReference>
<dbReference type="CDD" id="cd00093">
    <property type="entry name" value="HTH_XRE"/>
    <property type="match status" value="1"/>
</dbReference>
<dbReference type="Gene3D" id="1.10.260.40">
    <property type="entry name" value="lambda repressor-like DNA-binding domains"/>
    <property type="match status" value="1"/>
</dbReference>
<dbReference type="RefSeq" id="WP_271867327.1">
    <property type="nucleotide sequence ID" value="NZ_JAQMFO010000033.1"/>
</dbReference>
<dbReference type="Proteomes" id="UP001212996">
    <property type="component" value="Unassembled WGS sequence"/>
</dbReference>
<evidence type="ECO:0000313" key="2">
    <source>
        <dbReference type="EMBL" id="MDB6373965.1"/>
    </source>
</evidence>
<feature type="domain" description="HTH cro/C1-type" evidence="1">
    <location>
        <begin position="42"/>
        <end position="84"/>
    </location>
</feature>
<sequence length="134" mass="15190">MMESDEEKTTSKGNKTERVISDARITCFGQRLRESMKGEKTAKFARRCGLSDRAIWNYLDGLTYPSLDKVAVLANASNTSIEWLILGLDTSDSTSCNDTNKQQRQHTLSEILEAMTPEDAKRLLSEFLDMISRY</sequence>
<dbReference type="GO" id="GO:0003677">
    <property type="term" value="F:DNA binding"/>
    <property type="evidence" value="ECO:0007669"/>
    <property type="project" value="InterPro"/>
</dbReference>
<organism evidence="2 3">
    <name type="scientific">Photorhabdus bodei</name>
    <dbReference type="NCBI Taxonomy" id="2029681"/>
    <lineage>
        <taxon>Bacteria</taxon>
        <taxon>Pseudomonadati</taxon>
        <taxon>Pseudomonadota</taxon>
        <taxon>Gammaproteobacteria</taxon>
        <taxon>Enterobacterales</taxon>
        <taxon>Morganellaceae</taxon>
        <taxon>Photorhabdus</taxon>
    </lineage>
</organism>
<reference evidence="2" key="1">
    <citation type="submission" date="2023-01" db="EMBL/GenBank/DDBJ databases">
        <title>Genome sequencing of Photorhabdus bodei 09-20.</title>
        <authorList>
            <person name="Kalindamar S."/>
            <person name="Kumru S."/>
        </authorList>
    </citation>
    <scope>NUCLEOTIDE SEQUENCE</scope>
    <source>
        <strain evidence="2">09-20</strain>
    </source>
</reference>
<accession>A0AAW6BQ17</accession>
<dbReference type="PROSITE" id="PS50943">
    <property type="entry name" value="HTH_CROC1"/>
    <property type="match status" value="1"/>
</dbReference>